<protein>
    <submittedName>
        <fullName evidence="2">Uncharacterized protein</fullName>
    </submittedName>
</protein>
<accession>A0AA36B832</accession>
<dbReference type="EMBL" id="OX597823">
    <property type="protein sequence ID" value="CAI9729163.1"/>
    <property type="molecule type" value="Genomic_DNA"/>
</dbReference>
<reference evidence="2" key="1">
    <citation type="submission" date="2023-08" db="EMBL/GenBank/DDBJ databases">
        <authorList>
            <person name="Alioto T."/>
            <person name="Alioto T."/>
            <person name="Gomez Garrido J."/>
        </authorList>
    </citation>
    <scope>NUCLEOTIDE SEQUENCE</scope>
</reference>
<gene>
    <name evidence="2" type="ORF">OCTVUL_1B001514</name>
</gene>
<evidence type="ECO:0000313" key="2">
    <source>
        <dbReference type="EMBL" id="CAI9729163.1"/>
    </source>
</evidence>
<name>A0AA36B832_OCTVU</name>
<dbReference type="Proteomes" id="UP001162480">
    <property type="component" value="Chromosome 10"/>
</dbReference>
<sequence>MRERSGLIAEESQFRPNCDTSRGYIEGRDLGRSSSSSGGAGAGERYVTADINHFLLINSIKYTRIS</sequence>
<evidence type="ECO:0000313" key="3">
    <source>
        <dbReference type="Proteomes" id="UP001162480"/>
    </source>
</evidence>
<evidence type="ECO:0000256" key="1">
    <source>
        <dbReference type="SAM" id="MobiDB-lite"/>
    </source>
</evidence>
<feature type="region of interest" description="Disordered" evidence="1">
    <location>
        <begin position="18"/>
        <end position="42"/>
    </location>
</feature>
<keyword evidence="3" id="KW-1185">Reference proteome</keyword>
<dbReference type="AlphaFoldDB" id="A0AA36B832"/>
<proteinExistence type="predicted"/>
<organism evidence="2 3">
    <name type="scientific">Octopus vulgaris</name>
    <name type="common">Common octopus</name>
    <dbReference type="NCBI Taxonomy" id="6645"/>
    <lineage>
        <taxon>Eukaryota</taxon>
        <taxon>Metazoa</taxon>
        <taxon>Spiralia</taxon>
        <taxon>Lophotrochozoa</taxon>
        <taxon>Mollusca</taxon>
        <taxon>Cephalopoda</taxon>
        <taxon>Coleoidea</taxon>
        <taxon>Octopodiformes</taxon>
        <taxon>Octopoda</taxon>
        <taxon>Incirrata</taxon>
        <taxon>Octopodidae</taxon>
        <taxon>Octopus</taxon>
    </lineage>
</organism>